<dbReference type="Proteomes" id="UP000235363">
    <property type="component" value="Unassembled WGS sequence"/>
</dbReference>
<evidence type="ECO:0000256" key="1">
    <source>
        <dbReference type="SAM" id="MobiDB-lite"/>
    </source>
</evidence>
<dbReference type="RefSeq" id="WP_102212202.1">
    <property type="nucleotide sequence ID" value="NZ_PNHF01000005.1"/>
</dbReference>
<proteinExistence type="predicted"/>
<feature type="compositionally biased region" description="Basic residues" evidence="1">
    <location>
        <begin position="250"/>
        <end position="264"/>
    </location>
</feature>
<feature type="compositionally biased region" description="Basic and acidic residues" evidence="1">
    <location>
        <begin position="233"/>
        <end position="249"/>
    </location>
</feature>
<feature type="region of interest" description="Disordered" evidence="1">
    <location>
        <begin position="233"/>
        <end position="293"/>
    </location>
</feature>
<evidence type="ECO:0000313" key="2">
    <source>
        <dbReference type="EMBL" id="PMC62880.1"/>
    </source>
</evidence>
<sequence>MSGGDGDGCVVLLAGPEVTDPDRWRAALPELLPGRDAVLVSTAAHAADAVAAGDPALSHVVVPLTTGRHPRTIADAARALKWARDEAAARVCLSAQPGDATRTVSALRANIGRHVPDGAWALVASTPLDSFADAELFRLARLAATHKATPVEAAFDDRGGGFPTIEEGLRRCRLLGADAVRVLRADLTLEPTGDHVALWSPPMLSTLLTLAADSALTALRSGHDGIDAALDADHGHGYAHSHGDEEHGHPHGHAHLHSHSHSHSHGHEHGHGHGHGHPHAPSHAHHRKGHHHG</sequence>
<feature type="compositionally biased region" description="Basic residues" evidence="1">
    <location>
        <begin position="272"/>
        <end position="293"/>
    </location>
</feature>
<protein>
    <submittedName>
        <fullName evidence="2">Cobalamin biosynthesis protein CbiX</fullName>
    </submittedName>
</protein>
<comment type="caution">
    <text evidence="2">The sequence shown here is derived from an EMBL/GenBank/DDBJ whole genome shotgun (WGS) entry which is preliminary data.</text>
</comment>
<accession>A0A2N6T0P0</accession>
<name>A0A2N6T0P0_9CORY</name>
<evidence type="ECO:0000313" key="3">
    <source>
        <dbReference type="Proteomes" id="UP000235363"/>
    </source>
</evidence>
<reference evidence="2 3" key="1">
    <citation type="submission" date="2017-09" db="EMBL/GenBank/DDBJ databases">
        <title>Bacterial strain isolated from the female urinary microbiota.</title>
        <authorList>
            <person name="Thomas-White K."/>
            <person name="Kumar N."/>
            <person name="Forster S."/>
            <person name="Putonti C."/>
            <person name="Lawley T."/>
            <person name="Wolfe A.J."/>
        </authorList>
    </citation>
    <scope>NUCLEOTIDE SEQUENCE [LARGE SCALE GENOMIC DNA]</scope>
    <source>
        <strain evidence="2 3">UMB0908</strain>
    </source>
</reference>
<gene>
    <name evidence="2" type="ORF">CJ204_03265</name>
</gene>
<dbReference type="EMBL" id="PNHF01000005">
    <property type="protein sequence ID" value="PMC62880.1"/>
    <property type="molecule type" value="Genomic_DNA"/>
</dbReference>
<organism evidence="2 3">
    <name type="scientific">Corynebacterium xerosis</name>
    <dbReference type="NCBI Taxonomy" id="1725"/>
    <lineage>
        <taxon>Bacteria</taxon>
        <taxon>Bacillati</taxon>
        <taxon>Actinomycetota</taxon>
        <taxon>Actinomycetes</taxon>
        <taxon>Mycobacteriales</taxon>
        <taxon>Corynebacteriaceae</taxon>
        <taxon>Corynebacterium</taxon>
    </lineage>
</organism>
<dbReference type="AlphaFoldDB" id="A0A2N6T0P0"/>